<protein>
    <submittedName>
        <fullName evidence="1">Uncharacterized protein</fullName>
    </submittedName>
</protein>
<reference evidence="1" key="1">
    <citation type="submission" date="2021-03" db="EMBL/GenBank/DDBJ databases">
        <title>Pengzhenrongella sicca gen. nov., sp. nov., a new member of suborder Micrococcineae isolated from High-Arctic tundra soil.</title>
        <authorList>
            <person name="Peng F."/>
        </authorList>
    </citation>
    <scope>NUCLEOTIDE SEQUENCE</scope>
    <source>
        <strain evidence="1">LRZ-2</strain>
    </source>
</reference>
<gene>
    <name evidence="1" type="ORF">J4E96_09950</name>
</gene>
<dbReference type="RefSeq" id="WP_227425589.1">
    <property type="nucleotide sequence ID" value="NZ_CP071868.1"/>
</dbReference>
<accession>A0A8A4ZJH7</accession>
<keyword evidence="2" id="KW-1185">Reference proteome</keyword>
<sequence>MRPVLAGAELPQVQDLTTNDLRAIAEHKAPGKDGSMLQNLGRAPTGVTVRGVATDPRSLELVERLKADLRTGAPVPFVADITTTTTIEQVLIDDLQVRQLAGKPDRYAYVLTLREFIEPVEPASTAALDADILGDATDLVDGLLDGLDLALPFETGLDRFVAPLTELLERLQTFRGAIER</sequence>
<dbReference type="Proteomes" id="UP000663937">
    <property type="component" value="Chromosome"/>
</dbReference>
<dbReference type="AlphaFoldDB" id="A0A8A4ZJH7"/>
<dbReference type="EMBL" id="CP071868">
    <property type="protein sequence ID" value="QTE31203.1"/>
    <property type="molecule type" value="Genomic_DNA"/>
</dbReference>
<evidence type="ECO:0000313" key="2">
    <source>
        <dbReference type="Proteomes" id="UP000663937"/>
    </source>
</evidence>
<name>A0A8A4ZJH7_9MICO</name>
<dbReference type="KEGG" id="psic:J4E96_09950"/>
<proteinExistence type="predicted"/>
<evidence type="ECO:0000313" key="1">
    <source>
        <dbReference type="EMBL" id="QTE31203.1"/>
    </source>
</evidence>
<organism evidence="1 2">
    <name type="scientific">Pengzhenrongella sicca</name>
    <dbReference type="NCBI Taxonomy" id="2819238"/>
    <lineage>
        <taxon>Bacteria</taxon>
        <taxon>Bacillati</taxon>
        <taxon>Actinomycetota</taxon>
        <taxon>Actinomycetes</taxon>
        <taxon>Micrococcales</taxon>
        <taxon>Pengzhenrongella</taxon>
    </lineage>
</organism>